<dbReference type="SUPFAM" id="SSF53167">
    <property type="entry name" value="Purine and uridine phosphorylases"/>
    <property type="match status" value="1"/>
</dbReference>
<feature type="repeat" description="TPR" evidence="1">
    <location>
        <begin position="891"/>
        <end position="924"/>
    </location>
</feature>
<dbReference type="Pfam" id="PF13374">
    <property type="entry name" value="TPR_10"/>
    <property type="match status" value="2"/>
</dbReference>
<dbReference type="SUPFAM" id="SSF48452">
    <property type="entry name" value="TPR-like"/>
    <property type="match status" value="3"/>
</dbReference>
<organism evidence="4 5">
    <name type="scientific">Aspergillus cavernicola</name>
    <dbReference type="NCBI Taxonomy" id="176166"/>
    <lineage>
        <taxon>Eukaryota</taxon>
        <taxon>Fungi</taxon>
        <taxon>Dikarya</taxon>
        <taxon>Ascomycota</taxon>
        <taxon>Pezizomycotina</taxon>
        <taxon>Eurotiomycetes</taxon>
        <taxon>Eurotiomycetidae</taxon>
        <taxon>Eurotiales</taxon>
        <taxon>Aspergillaceae</taxon>
        <taxon>Aspergillus</taxon>
        <taxon>Aspergillus subgen. Nidulantes</taxon>
    </lineage>
</organism>
<dbReference type="InterPro" id="IPR011990">
    <property type="entry name" value="TPR-like_helical_dom_sf"/>
</dbReference>
<keyword evidence="5" id="KW-1185">Reference proteome</keyword>
<feature type="repeat" description="TPR" evidence="1">
    <location>
        <begin position="978"/>
        <end position="1011"/>
    </location>
</feature>
<dbReference type="Proteomes" id="UP001610335">
    <property type="component" value="Unassembled WGS sequence"/>
</dbReference>
<feature type="signal peptide" evidence="2">
    <location>
        <begin position="1"/>
        <end position="23"/>
    </location>
</feature>
<keyword evidence="2" id="KW-0732">Signal</keyword>
<dbReference type="InterPro" id="IPR000845">
    <property type="entry name" value="Nucleoside_phosphorylase_d"/>
</dbReference>
<proteinExistence type="predicted"/>
<dbReference type="InterPro" id="IPR027417">
    <property type="entry name" value="P-loop_NTPase"/>
</dbReference>
<name>A0ABR4IWR0_9EURO</name>
<reference evidence="4 5" key="1">
    <citation type="submission" date="2024-07" db="EMBL/GenBank/DDBJ databases">
        <title>Section-level genome sequencing and comparative genomics of Aspergillus sections Usti and Cavernicolus.</title>
        <authorList>
            <consortium name="Lawrence Berkeley National Laboratory"/>
            <person name="Nybo J.L."/>
            <person name="Vesth T.C."/>
            <person name="Theobald S."/>
            <person name="Frisvad J.C."/>
            <person name="Larsen T.O."/>
            <person name="Kjaerboelling I."/>
            <person name="Rothschild-Mancinelli K."/>
            <person name="Lyhne E.K."/>
            <person name="Kogle M.E."/>
            <person name="Barry K."/>
            <person name="Clum A."/>
            <person name="Na H."/>
            <person name="Ledsgaard L."/>
            <person name="Lin J."/>
            <person name="Lipzen A."/>
            <person name="Kuo A."/>
            <person name="Riley R."/>
            <person name="Mondo S."/>
            <person name="LaButti K."/>
            <person name="Haridas S."/>
            <person name="Pangalinan J."/>
            <person name="Salamov A.A."/>
            <person name="Simmons B.A."/>
            <person name="Magnuson J.K."/>
            <person name="Chen J."/>
            <person name="Drula E."/>
            <person name="Henrissat B."/>
            <person name="Wiebenga A."/>
            <person name="Lubbers R.J."/>
            <person name="Gomes A.C."/>
            <person name="Makela M.R."/>
            <person name="Stajich J."/>
            <person name="Grigoriev I.V."/>
            <person name="Mortensen U.H."/>
            <person name="De vries R.P."/>
            <person name="Baker S.E."/>
            <person name="Andersen M.R."/>
        </authorList>
    </citation>
    <scope>NUCLEOTIDE SEQUENCE [LARGE SCALE GENOMIC DNA]</scope>
    <source>
        <strain evidence="4 5">CBS 600.67</strain>
    </source>
</reference>
<dbReference type="EMBL" id="JBFXLS010000007">
    <property type="protein sequence ID" value="KAL2832185.1"/>
    <property type="molecule type" value="Genomic_DNA"/>
</dbReference>
<feature type="repeat" description="TPR" evidence="1">
    <location>
        <begin position="849"/>
        <end position="882"/>
    </location>
</feature>
<dbReference type="PROSITE" id="PS50005">
    <property type="entry name" value="TPR"/>
    <property type="match status" value="4"/>
</dbReference>
<dbReference type="Pfam" id="PF13424">
    <property type="entry name" value="TPR_12"/>
    <property type="match status" value="3"/>
</dbReference>
<protein>
    <recommendedName>
        <fullName evidence="3">Nucleoside phosphorylase domain-containing protein</fullName>
    </recommendedName>
</protein>
<sequence>MRPSSRDEFAVAIICALTLEAEAVEDLFDETYDRFGVFYKKQPGDDNAYINGRIGDHHAVLCYMPGMGKGNAASVASSLKISYKRIQVALVVGVCGGAPCPSAGGEIFLGDVIISNAVVEYDFGKQYPGGFERKTDIRSILAGLQAKRSRIDLQAKMLQHVQAIQESEPDWHRPTSADVLFEASYQHKHYDLTSSPMCVCLDTSDDICKAALDTACTRLGCDEDQICQRQRGTEHYSPRSEGVIGFEMEGAGVWDNISCIIIKGVCDYADSHKNKAWQAYAAATGAATAKAFLEYWGPTVREDLTAVPAIEEFIGREDNLNCLWDYLQPASSPTRRIAVLYGLGGIGKTQLAIYFARKHKSDFTAIFWLSSKDRSALVLSLSSCLPWILGQPVNINATKEEEAEKRASQVLQWLARPGNTGWLIIFDNIDQYSPLQNDNIHGYDICEFFPKADHGSIMITSRLQRLTELGKSFPVQKLMERDTIQLLLQSSGFSAQDITQADAKQDLTNLANQLDGLPLAIVIAGAFMRETGTSIKEYLQFYKNTWSDLQSQSEPTRHYQQGNILETWMITYHEIQKHDPTAAMLLLLLACFDNQDIWYELIKCGLNGSYTPHWFNMAVSNKLVFKSKIKTLIGFSLVEMKQQEGSYTIHPVVQDWCSHIAASENHIIQLYELALVSVGYMVPSNADRDYARLQQRLLSHANYLIQSEKYNWPDDRTDIWGALQGLGNLYSDQSMLKEAEELYHQALAGYEKALGPDHMSTLNTIHYLGGLYFNQGKLKESEEMYHQALAGKEKALGPDHTSTLDTVNNLGNVYSDQGKLKEAEVMYHQALAGYEKARGSGYTSYPPTLNTINNLGRLYKNQGKLKESEEMYHQALALKEKALGPDHTSTLNTIHNLGNVYSDQGKLKEAEEMYHQALAGYKKVVGPDHMSTLETVNNLGNLYRSQGKLKEAEGMYQQALAGYKKVVGPDNETYPPALNTVNNLGLLYKDQGKLKEAEKMYHQALAGKEKALGPDHISTLETVKNLGDFYQSQGKLKEAEEMYQQALAGYKKALGPDHSTTHTVANNLAPLASFSADRDTPYPIPLNRPAANALGANTLQSSLPESSRKRDILYRFVRRK</sequence>
<dbReference type="Gene3D" id="3.40.50.300">
    <property type="entry name" value="P-loop containing nucleotide triphosphate hydrolases"/>
    <property type="match status" value="1"/>
</dbReference>
<dbReference type="Pfam" id="PF01048">
    <property type="entry name" value="PNP_UDP_1"/>
    <property type="match status" value="1"/>
</dbReference>
<dbReference type="SUPFAM" id="SSF52540">
    <property type="entry name" value="P-loop containing nucleoside triphosphate hydrolases"/>
    <property type="match status" value="1"/>
</dbReference>
<feature type="chain" id="PRO_5046854235" description="Nucleoside phosphorylase domain-containing protein" evidence="2">
    <location>
        <begin position="24"/>
        <end position="1120"/>
    </location>
</feature>
<dbReference type="InterPro" id="IPR019734">
    <property type="entry name" value="TPR_rpt"/>
</dbReference>
<dbReference type="Gene3D" id="1.25.40.10">
    <property type="entry name" value="Tetratricopeptide repeat domain"/>
    <property type="match status" value="3"/>
</dbReference>
<dbReference type="PRINTS" id="PR00364">
    <property type="entry name" value="DISEASERSIST"/>
</dbReference>
<gene>
    <name evidence="4" type="ORF">BDW59DRAFT_181471</name>
</gene>
<evidence type="ECO:0000259" key="3">
    <source>
        <dbReference type="Pfam" id="PF01048"/>
    </source>
</evidence>
<evidence type="ECO:0000313" key="5">
    <source>
        <dbReference type="Proteomes" id="UP001610335"/>
    </source>
</evidence>
<feature type="domain" description="Nucleoside phosphorylase" evidence="3">
    <location>
        <begin position="11"/>
        <end position="143"/>
    </location>
</feature>
<dbReference type="InterPro" id="IPR035994">
    <property type="entry name" value="Nucleoside_phosphorylase_sf"/>
</dbReference>
<comment type="caution">
    <text evidence="4">The sequence shown here is derived from an EMBL/GenBank/DDBJ whole genome shotgun (WGS) entry which is preliminary data.</text>
</comment>
<evidence type="ECO:0000256" key="1">
    <source>
        <dbReference type="PROSITE-ProRule" id="PRU00339"/>
    </source>
</evidence>
<dbReference type="SMART" id="SM00028">
    <property type="entry name" value="TPR"/>
    <property type="match status" value="8"/>
</dbReference>
<keyword evidence="1" id="KW-0802">TPR repeat</keyword>
<dbReference type="InterPro" id="IPR053137">
    <property type="entry name" value="NLR-like"/>
</dbReference>
<evidence type="ECO:0000313" key="4">
    <source>
        <dbReference type="EMBL" id="KAL2832185.1"/>
    </source>
</evidence>
<dbReference type="Gene3D" id="3.40.50.1580">
    <property type="entry name" value="Nucleoside phosphorylase domain"/>
    <property type="match status" value="1"/>
</dbReference>
<feature type="repeat" description="TPR" evidence="1">
    <location>
        <begin position="1020"/>
        <end position="1053"/>
    </location>
</feature>
<accession>A0ABR4IWR0</accession>
<dbReference type="PANTHER" id="PTHR46082">
    <property type="entry name" value="ATP/GTP-BINDING PROTEIN-RELATED"/>
    <property type="match status" value="1"/>
</dbReference>
<dbReference type="PANTHER" id="PTHR46082:SF6">
    <property type="entry name" value="AAA+ ATPASE DOMAIN-CONTAINING PROTEIN-RELATED"/>
    <property type="match status" value="1"/>
</dbReference>
<evidence type="ECO:0000256" key="2">
    <source>
        <dbReference type="SAM" id="SignalP"/>
    </source>
</evidence>